<dbReference type="AlphaFoldDB" id="A0A7R9GVM2"/>
<accession>A0A7R9GVM2</accession>
<sequence>MRFVLYDNTMKTPTEKQDSYLTGSNVAPKGSFPSSTTPRVSPCRKSKSGGSCVQVLLVQSRRTYVNLTETVTGSKERGLAILDLNRRFNREEVNPHLCVGRVESNLRKTNLSSPEQDSNPDLLDSLDQHNTNTLASYTTEAGVISDMRDCVPHTISLCGQKKDHCGSMDPSSLSADQLLLIGSVLLDRSAAQLFWTHLPAVVTGYTPALLPSAFLNRAWDLLIATLHELFETLR</sequence>
<gene>
    <name evidence="2" type="ORF">TCEB3V08_LOCUS4233</name>
</gene>
<evidence type="ECO:0000256" key="1">
    <source>
        <dbReference type="SAM" id="MobiDB-lite"/>
    </source>
</evidence>
<evidence type="ECO:0000313" key="2">
    <source>
        <dbReference type="EMBL" id="CAD7397859.1"/>
    </source>
</evidence>
<organism evidence="2">
    <name type="scientific">Timema cristinae</name>
    <name type="common">Walking stick</name>
    <dbReference type="NCBI Taxonomy" id="61476"/>
    <lineage>
        <taxon>Eukaryota</taxon>
        <taxon>Metazoa</taxon>
        <taxon>Ecdysozoa</taxon>
        <taxon>Arthropoda</taxon>
        <taxon>Hexapoda</taxon>
        <taxon>Insecta</taxon>
        <taxon>Pterygota</taxon>
        <taxon>Neoptera</taxon>
        <taxon>Polyneoptera</taxon>
        <taxon>Phasmatodea</taxon>
        <taxon>Timematodea</taxon>
        <taxon>Timematoidea</taxon>
        <taxon>Timematidae</taxon>
        <taxon>Timema</taxon>
    </lineage>
</organism>
<name>A0A7R9GVM2_TIMCR</name>
<reference evidence="2" key="1">
    <citation type="submission" date="2020-11" db="EMBL/GenBank/DDBJ databases">
        <authorList>
            <person name="Tran Van P."/>
        </authorList>
    </citation>
    <scope>NUCLEOTIDE SEQUENCE</scope>
</reference>
<proteinExistence type="predicted"/>
<feature type="region of interest" description="Disordered" evidence="1">
    <location>
        <begin position="14"/>
        <end position="45"/>
    </location>
</feature>
<dbReference type="EMBL" id="OC317592">
    <property type="protein sequence ID" value="CAD7397859.1"/>
    <property type="molecule type" value="Genomic_DNA"/>
</dbReference>
<protein>
    <submittedName>
        <fullName evidence="2">Uncharacterized protein</fullName>
    </submittedName>
</protein>